<protein>
    <submittedName>
        <fullName evidence="1">Uncharacterized protein</fullName>
    </submittedName>
</protein>
<sequence>MDTTNDIMKRRNNTRGTTRLFDDSKRARSCVILRLYPRYPQNASLPCASVGFRL</sequence>
<dbReference type="Proteomes" id="UP000663193">
    <property type="component" value="Chromosome 7"/>
</dbReference>
<organism evidence="1 2">
    <name type="scientific">Phaeosphaeria nodorum (strain SN15 / ATCC MYA-4574 / FGSC 10173)</name>
    <name type="common">Glume blotch fungus</name>
    <name type="synonym">Parastagonospora nodorum</name>
    <dbReference type="NCBI Taxonomy" id="321614"/>
    <lineage>
        <taxon>Eukaryota</taxon>
        <taxon>Fungi</taxon>
        <taxon>Dikarya</taxon>
        <taxon>Ascomycota</taxon>
        <taxon>Pezizomycotina</taxon>
        <taxon>Dothideomycetes</taxon>
        <taxon>Pleosporomycetidae</taxon>
        <taxon>Pleosporales</taxon>
        <taxon>Pleosporineae</taxon>
        <taxon>Phaeosphaeriaceae</taxon>
        <taxon>Parastagonospora</taxon>
    </lineage>
</organism>
<gene>
    <name evidence="1" type="ORF">JI435_410590</name>
</gene>
<reference evidence="2" key="1">
    <citation type="journal article" date="2021" name="BMC Genomics">
        <title>Chromosome-level genome assembly and manually-curated proteome of model necrotroph Parastagonospora nodorum Sn15 reveals a genome-wide trove of candidate effector homologs, and redundancy of virulence-related functions within an accessory chromosome.</title>
        <authorList>
            <person name="Bertazzoni S."/>
            <person name="Jones D.A.B."/>
            <person name="Phan H.T."/>
            <person name="Tan K.-C."/>
            <person name="Hane J.K."/>
        </authorList>
    </citation>
    <scope>NUCLEOTIDE SEQUENCE [LARGE SCALE GENOMIC DNA]</scope>
    <source>
        <strain evidence="2">SN15 / ATCC MYA-4574 / FGSC 10173)</strain>
    </source>
</reference>
<evidence type="ECO:0000313" key="1">
    <source>
        <dbReference type="EMBL" id="QRC97466.1"/>
    </source>
</evidence>
<accession>A0A7U2F2C0</accession>
<dbReference type="EMBL" id="CP069029">
    <property type="protein sequence ID" value="QRC97466.1"/>
    <property type="molecule type" value="Genomic_DNA"/>
</dbReference>
<dbReference type="VEuPathDB" id="FungiDB:JI435_410590"/>
<evidence type="ECO:0000313" key="2">
    <source>
        <dbReference type="Proteomes" id="UP000663193"/>
    </source>
</evidence>
<proteinExistence type="predicted"/>
<dbReference type="AlphaFoldDB" id="A0A7U2F2C0"/>
<name>A0A7U2F2C0_PHANO</name>
<keyword evidence="2" id="KW-1185">Reference proteome</keyword>